<dbReference type="Gene3D" id="1.10.287.1260">
    <property type="match status" value="1"/>
</dbReference>
<evidence type="ECO:0000259" key="9">
    <source>
        <dbReference type="Pfam" id="PF00924"/>
    </source>
</evidence>
<evidence type="ECO:0000256" key="8">
    <source>
        <dbReference type="SAM" id="Phobius"/>
    </source>
</evidence>
<feature type="transmembrane region" description="Helical" evidence="8">
    <location>
        <begin position="71"/>
        <end position="89"/>
    </location>
</feature>
<comment type="caution">
    <text evidence="12">The sequence shown here is derived from an EMBL/GenBank/DDBJ whole genome shotgun (WGS) entry which is preliminary data.</text>
</comment>
<dbReference type="GO" id="GO:0008381">
    <property type="term" value="F:mechanosensitive monoatomic ion channel activity"/>
    <property type="evidence" value="ECO:0007669"/>
    <property type="project" value="UniProtKB-ARBA"/>
</dbReference>
<dbReference type="SUPFAM" id="SSF50182">
    <property type="entry name" value="Sm-like ribonucleoproteins"/>
    <property type="match status" value="1"/>
</dbReference>
<feature type="transmembrane region" description="Helical" evidence="8">
    <location>
        <begin position="95"/>
        <end position="114"/>
    </location>
</feature>
<evidence type="ECO:0000256" key="6">
    <source>
        <dbReference type="ARBA" id="ARBA00023136"/>
    </source>
</evidence>
<name>A0A3R8YLF0_9BURK</name>
<dbReference type="InterPro" id="IPR049278">
    <property type="entry name" value="MS_channel_C"/>
</dbReference>
<dbReference type="InterPro" id="IPR023408">
    <property type="entry name" value="MscS_beta-dom_sf"/>
</dbReference>
<evidence type="ECO:0000256" key="3">
    <source>
        <dbReference type="ARBA" id="ARBA00022475"/>
    </source>
</evidence>
<evidence type="ECO:0000256" key="4">
    <source>
        <dbReference type="ARBA" id="ARBA00022692"/>
    </source>
</evidence>
<feature type="region of interest" description="Disordered" evidence="7">
    <location>
        <begin position="438"/>
        <end position="458"/>
    </location>
</feature>
<dbReference type="InterPro" id="IPR006685">
    <property type="entry name" value="MscS_channel_2nd"/>
</dbReference>
<protein>
    <submittedName>
        <fullName evidence="12">Mechanosensitive ion channel</fullName>
    </submittedName>
</protein>
<dbReference type="AlphaFoldDB" id="A0A3R8YLF0"/>
<evidence type="ECO:0000259" key="10">
    <source>
        <dbReference type="Pfam" id="PF21082"/>
    </source>
</evidence>
<keyword evidence="13" id="KW-1185">Reference proteome</keyword>
<keyword evidence="3" id="KW-1003">Cell membrane</keyword>
<dbReference type="Pfam" id="PF21088">
    <property type="entry name" value="MS_channel_1st"/>
    <property type="match status" value="1"/>
</dbReference>
<evidence type="ECO:0000256" key="2">
    <source>
        <dbReference type="ARBA" id="ARBA00008017"/>
    </source>
</evidence>
<evidence type="ECO:0000256" key="5">
    <source>
        <dbReference type="ARBA" id="ARBA00022989"/>
    </source>
</evidence>
<feature type="transmembrane region" description="Helical" evidence="8">
    <location>
        <begin position="30"/>
        <end position="51"/>
    </location>
</feature>
<dbReference type="PANTHER" id="PTHR30347">
    <property type="entry name" value="POTASSIUM CHANNEL RELATED"/>
    <property type="match status" value="1"/>
</dbReference>
<evidence type="ECO:0000313" key="12">
    <source>
        <dbReference type="EMBL" id="RRS03103.1"/>
    </source>
</evidence>
<keyword evidence="4 8" id="KW-0812">Transmembrane</keyword>
<feature type="transmembrane region" description="Helical" evidence="8">
    <location>
        <begin position="237"/>
        <end position="255"/>
    </location>
</feature>
<dbReference type="InterPro" id="IPR010920">
    <property type="entry name" value="LSM_dom_sf"/>
</dbReference>
<proteinExistence type="inferred from homology"/>
<comment type="similarity">
    <text evidence="2">Belongs to the MscS (TC 1.A.23) family.</text>
</comment>
<dbReference type="Gene3D" id="3.30.70.100">
    <property type="match status" value="1"/>
</dbReference>
<dbReference type="SUPFAM" id="SSF82861">
    <property type="entry name" value="Mechanosensitive channel protein MscS (YggB), transmembrane region"/>
    <property type="match status" value="1"/>
</dbReference>
<dbReference type="InterPro" id="IPR011014">
    <property type="entry name" value="MscS_channel_TM-2"/>
</dbReference>
<feature type="domain" description="Mechanosensitive ion channel MscS" evidence="9">
    <location>
        <begin position="258"/>
        <end position="323"/>
    </location>
</feature>
<evidence type="ECO:0000313" key="13">
    <source>
        <dbReference type="Proteomes" id="UP000269265"/>
    </source>
</evidence>
<organism evidence="12 13">
    <name type="scientific">Aquabacterium soli</name>
    <dbReference type="NCBI Taxonomy" id="2493092"/>
    <lineage>
        <taxon>Bacteria</taxon>
        <taxon>Pseudomonadati</taxon>
        <taxon>Pseudomonadota</taxon>
        <taxon>Betaproteobacteria</taxon>
        <taxon>Burkholderiales</taxon>
        <taxon>Aquabacterium</taxon>
    </lineage>
</organism>
<evidence type="ECO:0000259" key="11">
    <source>
        <dbReference type="Pfam" id="PF21088"/>
    </source>
</evidence>
<evidence type="ECO:0000256" key="7">
    <source>
        <dbReference type="SAM" id="MobiDB-lite"/>
    </source>
</evidence>
<accession>A0A3R8YLF0</accession>
<dbReference type="Pfam" id="PF21082">
    <property type="entry name" value="MS_channel_3rd"/>
    <property type="match status" value="1"/>
</dbReference>
<reference evidence="12 13" key="1">
    <citation type="submission" date="2018-12" db="EMBL/GenBank/DDBJ databases">
        <title>The whole draft genome of Aquabacterium sp. SJQ9.</title>
        <authorList>
            <person name="Sun L."/>
            <person name="Gao X."/>
            <person name="Chen W."/>
            <person name="Huang K."/>
        </authorList>
    </citation>
    <scope>NUCLEOTIDE SEQUENCE [LARGE SCALE GENOMIC DNA]</scope>
    <source>
        <strain evidence="12 13">SJQ9</strain>
    </source>
</reference>
<evidence type="ECO:0000256" key="1">
    <source>
        <dbReference type="ARBA" id="ARBA00004651"/>
    </source>
</evidence>
<feature type="transmembrane region" description="Helical" evidence="8">
    <location>
        <begin position="212"/>
        <end position="231"/>
    </location>
</feature>
<dbReference type="Gene3D" id="2.30.30.60">
    <property type="match status" value="1"/>
</dbReference>
<feature type="transmembrane region" description="Helical" evidence="8">
    <location>
        <begin position="179"/>
        <end position="200"/>
    </location>
</feature>
<dbReference type="OrthoDB" id="9809206at2"/>
<dbReference type="RefSeq" id="WP_125244566.1">
    <property type="nucleotide sequence ID" value="NZ_RSED01000015.1"/>
</dbReference>
<comment type="subcellular location">
    <subcellularLocation>
        <location evidence="1">Cell membrane</location>
        <topology evidence="1">Multi-pass membrane protein</topology>
    </subcellularLocation>
</comment>
<feature type="domain" description="Mechanosensitive ion channel MscS C-terminal" evidence="10">
    <location>
        <begin position="332"/>
        <end position="406"/>
    </location>
</feature>
<feature type="domain" description="Mechanosensitive ion channel transmembrane helices 2/3" evidence="11">
    <location>
        <begin position="215"/>
        <end position="256"/>
    </location>
</feature>
<dbReference type="InterPro" id="IPR049142">
    <property type="entry name" value="MS_channel_1st"/>
</dbReference>
<dbReference type="InterPro" id="IPR052702">
    <property type="entry name" value="MscS-like_channel"/>
</dbReference>
<gene>
    <name evidence="12" type="ORF">EIP75_17440</name>
</gene>
<keyword evidence="5 8" id="KW-1133">Transmembrane helix</keyword>
<dbReference type="GO" id="GO:0005886">
    <property type="term" value="C:plasma membrane"/>
    <property type="evidence" value="ECO:0007669"/>
    <property type="project" value="UniProtKB-SubCell"/>
</dbReference>
<dbReference type="Pfam" id="PF00924">
    <property type="entry name" value="MS_channel_2nd"/>
    <property type="match status" value="1"/>
</dbReference>
<dbReference type="SUPFAM" id="SSF82689">
    <property type="entry name" value="Mechanosensitive channel protein MscS (YggB), C-terminal domain"/>
    <property type="match status" value="1"/>
</dbReference>
<feature type="transmembrane region" description="Helical" evidence="8">
    <location>
        <begin position="134"/>
        <end position="153"/>
    </location>
</feature>
<sequence length="458" mass="48931">MATTSQIHHTQPLTADELIELWYQLQQPAALLEAGVLLGCLAMAWGLVRIWRGHQVPHGSVWFGHKIFDGVLFPLLALLLALIARRVLLGDVPLAVFRLVLPILVSLAIIRLTVKVLRAAFPTSSTVQVIERTVSWLAWIGSVLWITGILPLVQDELGAITLNIGASKLSLLSLVEGTLSAVLVLILSLSVSSAIEARLLRGATENLSLRKIAANIIRVLLISLGLIMALSAAGVDLTALSVLGGAIGVGLGFGLQKLASNYVSGFVILAERSLHIGDLVKVDNFEGRIADINTRYTVLRAGNGREAIVPNEMLITQRVENASMAAHKLQLTTVVQVAYGTDIDWLRPLLLKVVAAVPRLVGEPAVYLTAFAADGLELTISFWLGDPENGQTSALSDVNLAILRCLNGLKVDIPFPQRVVHLPEGFCASQAEAVVGRGGGPGLRYPPPHDDDPSPSCA</sequence>
<dbReference type="EMBL" id="RSED01000015">
    <property type="protein sequence ID" value="RRS03103.1"/>
    <property type="molecule type" value="Genomic_DNA"/>
</dbReference>
<dbReference type="InterPro" id="IPR011066">
    <property type="entry name" value="MscS_channel_C_sf"/>
</dbReference>
<dbReference type="Proteomes" id="UP000269265">
    <property type="component" value="Unassembled WGS sequence"/>
</dbReference>
<dbReference type="PANTHER" id="PTHR30347:SF1">
    <property type="entry name" value="MECHANOSENSITIVE CHANNEL MSCK"/>
    <property type="match status" value="1"/>
</dbReference>
<keyword evidence="6 8" id="KW-0472">Membrane</keyword>